<dbReference type="InterPro" id="IPR051651">
    <property type="entry name" value="DMTF1_DNA-bind_reg"/>
</dbReference>
<dbReference type="SUPFAM" id="SSF46689">
    <property type="entry name" value="Homeodomain-like"/>
    <property type="match status" value="2"/>
</dbReference>
<evidence type="ECO:0000259" key="5">
    <source>
        <dbReference type="PROSITE" id="PS51294"/>
    </source>
</evidence>
<dbReference type="PANTHER" id="PTHR46380">
    <property type="entry name" value="CYCLIN-D-BINDING MYB-LIKE TRANSCRIPTION FACTOR 1"/>
    <property type="match status" value="1"/>
</dbReference>
<evidence type="ECO:0000313" key="6">
    <source>
        <dbReference type="EMBL" id="PJF18428.1"/>
    </source>
</evidence>
<feature type="domain" description="HTH myb-type" evidence="5">
    <location>
        <begin position="129"/>
        <end position="182"/>
    </location>
</feature>
<comment type="caution">
    <text evidence="6">The sequence shown here is derived from an EMBL/GenBank/DDBJ whole genome shotgun (WGS) entry which is preliminary data.</text>
</comment>
<dbReference type="GO" id="GO:0000981">
    <property type="term" value="F:DNA-binding transcription factor activity, RNA polymerase II-specific"/>
    <property type="evidence" value="ECO:0007669"/>
    <property type="project" value="TreeGrafter"/>
</dbReference>
<dbReference type="Proteomes" id="UP000240830">
    <property type="component" value="Unassembled WGS sequence"/>
</dbReference>
<dbReference type="OrthoDB" id="39591at2759"/>
<feature type="domain" description="Myb-like" evidence="4">
    <location>
        <begin position="184"/>
        <end position="234"/>
    </location>
</feature>
<dbReference type="PANTHER" id="PTHR46380:SF2">
    <property type="entry name" value="CYCLIN-D-BINDING MYB-LIKE TRANSCRIPTION FACTOR 1"/>
    <property type="match status" value="1"/>
</dbReference>
<keyword evidence="7" id="KW-1185">Reference proteome</keyword>
<evidence type="ECO:0000313" key="7">
    <source>
        <dbReference type="Proteomes" id="UP000240830"/>
    </source>
</evidence>
<dbReference type="InterPro" id="IPR001005">
    <property type="entry name" value="SANT/Myb"/>
</dbReference>
<dbReference type="SMART" id="SM00717">
    <property type="entry name" value="SANT"/>
    <property type="match status" value="2"/>
</dbReference>
<protein>
    <recommendedName>
        <fullName evidence="8">Myb-like domain-containing protein</fullName>
    </recommendedName>
</protein>
<gene>
    <name evidence="6" type="ORF">PSACC_01744</name>
</gene>
<dbReference type="Gene3D" id="1.10.10.60">
    <property type="entry name" value="Homeodomain-like"/>
    <property type="match status" value="2"/>
</dbReference>
<dbReference type="STRING" id="1246581.A0A2H9TKY7"/>
<feature type="domain" description="Myb-like" evidence="4">
    <location>
        <begin position="129"/>
        <end position="178"/>
    </location>
</feature>
<dbReference type="CDD" id="cd00167">
    <property type="entry name" value="SANT"/>
    <property type="match status" value="2"/>
</dbReference>
<evidence type="ECO:0000256" key="1">
    <source>
        <dbReference type="ARBA" id="ARBA00004123"/>
    </source>
</evidence>
<keyword evidence="2" id="KW-0238">DNA-binding</keyword>
<evidence type="ECO:0008006" key="8">
    <source>
        <dbReference type="Google" id="ProtNLM"/>
    </source>
</evidence>
<dbReference type="InterPro" id="IPR017930">
    <property type="entry name" value="Myb_dom"/>
</dbReference>
<sequence>MTVSSVDQSIPKRRQKPTPAEIAELRDLFASRWLTVESLREIERSSGKRFKRGKFSDAEKSTIRDALGNYLAERGLTHQDFLEAFFLKKRQSKEVYSDDRFKEVFRTVAQKLDGRPILLVYQCMRRMYHPGNMRGKWNDEQDAELKRLFQIHGPDWEAIGLVMGRYGMSCRDRFKLFRGRGSTGPWTEDELVRLQNAVLQVRRQSDGRPCWLLVSEMVATRSVTQCQLKWISLEMQLNNKGQRPVWTPELEYYLITRLYELGVEHESEIIWRELMDDGWTTFFHHGMLRSRFQLLRKRVRNHRSIDMDTLLESLLLSLKPIEQLTPDIISDSETSE</sequence>
<dbReference type="PROSITE" id="PS50090">
    <property type="entry name" value="MYB_LIKE"/>
    <property type="match status" value="2"/>
</dbReference>
<dbReference type="InterPro" id="IPR009057">
    <property type="entry name" value="Homeodomain-like_sf"/>
</dbReference>
<evidence type="ECO:0000256" key="3">
    <source>
        <dbReference type="ARBA" id="ARBA00023242"/>
    </source>
</evidence>
<dbReference type="PROSITE" id="PS51294">
    <property type="entry name" value="HTH_MYB"/>
    <property type="match status" value="1"/>
</dbReference>
<organism evidence="6 7">
    <name type="scientific">Paramicrosporidium saccamoebae</name>
    <dbReference type="NCBI Taxonomy" id="1246581"/>
    <lineage>
        <taxon>Eukaryota</taxon>
        <taxon>Fungi</taxon>
        <taxon>Fungi incertae sedis</taxon>
        <taxon>Cryptomycota</taxon>
        <taxon>Cryptomycota incertae sedis</taxon>
        <taxon>Paramicrosporidium</taxon>
    </lineage>
</organism>
<comment type="subcellular location">
    <subcellularLocation>
        <location evidence="1">Nucleus</location>
    </subcellularLocation>
</comment>
<dbReference type="AlphaFoldDB" id="A0A2H9TKY7"/>
<dbReference type="GO" id="GO:0005634">
    <property type="term" value="C:nucleus"/>
    <property type="evidence" value="ECO:0007669"/>
    <property type="project" value="UniProtKB-SubCell"/>
</dbReference>
<dbReference type="Pfam" id="PF00249">
    <property type="entry name" value="Myb_DNA-binding"/>
    <property type="match status" value="2"/>
</dbReference>
<evidence type="ECO:0000259" key="4">
    <source>
        <dbReference type="PROSITE" id="PS50090"/>
    </source>
</evidence>
<reference evidence="6 7" key="1">
    <citation type="submission" date="2016-10" db="EMBL/GenBank/DDBJ databases">
        <title>The genome of Paramicrosporidium saccamoebae is the missing link in understanding Cryptomycota and Microsporidia evolution.</title>
        <authorList>
            <person name="Quandt C.A."/>
            <person name="Beaudet D."/>
            <person name="Corsaro D."/>
            <person name="Michel R."/>
            <person name="Corradi N."/>
            <person name="James T."/>
        </authorList>
    </citation>
    <scope>NUCLEOTIDE SEQUENCE [LARGE SCALE GENOMIC DNA]</scope>
    <source>
        <strain evidence="6 7">KSL3</strain>
    </source>
</reference>
<dbReference type="GO" id="GO:0000978">
    <property type="term" value="F:RNA polymerase II cis-regulatory region sequence-specific DNA binding"/>
    <property type="evidence" value="ECO:0007669"/>
    <property type="project" value="TreeGrafter"/>
</dbReference>
<proteinExistence type="predicted"/>
<accession>A0A2H9TKY7</accession>
<evidence type="ECO:0000256" key="2">
    <source>
        <dbReference type="ARBA" id="ARBA00023125"/>
    </source>
</evidence>
<name>A0A2H9TKY7_9FUNG</name>
<keyword evidence="3" id="KW-0539">Nucleus</keyword>
<dbReference type="EMBL" id="MTSL01000125">
    <property type="protein sequence ID" value="PJF18428.1"/>
    <property type="molecule type" value="Genomic_DNA"/>
</dbReference>